<name>A0A3N4IB10_ASCIM</name>
<dbReference type="EMBL" id="ML119680">
    <property type="protein sequence ID" value="RPA81330.1"/>
    <property type="molecule type" value="Genomic_DNA"/>
</dbReference>
<organism evidence="2 3">
    <name type="scientific">Ascobolus immersus RN42</name>
    <dbReference type="NCBI Taxonomy" id="1160509"/>
    <lineage>
        <taxon>Eukaryota</taxon>
        <taxon>Fungi</taxon>
        <taxon>Dikarya</taxon>
        <taxon>Ascomycota</taxon>
        <taxon>Pezizomycotina</taxon>
        <taxon>Pezizomycetes</taxon>
        <taxon>Pezizales</taxon>
        <taxon>Ascobolaceae</taxon>
        <taxon>Ascobolus</taxon>
    </lineage>
</organism>
<reference evidence="2 3" key="1">
    <citation type="journal article" date="2018" name="Nat. Ecol. Evol.">
        <title>Pezizomycetes genomes reveal the molecular basis of ectomycorrhizal truffle lifestyle.</title>
        <authorList>
            <person name="Murat C."/>
            <person name="Payen T."/>
            <person name="Noel B."/>
            <person name="Kuo A."/>
            <person name="Morin E."/>
            <person name="Chen J."/>
            <person name="Kohler A."/>
            <person name="Krizsan K."/>
            <person name="Balestrini R."/>
            <person name="Da Silva C."/>
            <person name="Montanini B."/>
            <person name="Hainaut M."/>
            <person name="Levati E."/>
            <person name="Barry K.W."/>
            <person name="Belfiori B."/>
            <person name="Cichocki N."/>
            <person name="Clum A."/>
            <person name="Dockter R.B."/>
            <person name="Fauchery L."/>
            <person name="Guy J."/>
            <person name="Iotti M."/>
            <person name="Le Tacon F."/>
            <person name="Lindquist E.A."/>
            <person name="Lipzen A."/>
            <person name="Malagnac F."/>
            <person name="Mello A."/>
            <person name="Molinier V."/>
            <person name="Miyauchi S."/>
            <person name="Poulain J."/>
            <person name="Riccioni C."/>
            <person name="Rubini A."/>
            <person name="Sitrit Y."/>
            <person name="Splivallo R."/>
            <person name="Traeger S."/>
            <person name="Wang M."/>
            <person name="Zifcakova L."/>
            <person name="Wipf D."/>
            <person name="Zambonelli A."/>
            <person name="Paolocci F."/>
            <person name="Nowrousian M."/>
            <person name="Ottonello S."/>
            <person name="Baldrian P."/>
            <person name="Spatafora J.W."/>
            <person name="Henrissat B."/>
            <person name="Nagy L.G."/>
            <person name="Aury J.M."/>
            <person name="Wincker P."/>
            <person name="Grigoriev I.V."/>
            <person name="Bonfante P."/>
            <person name="Martin F.M."/>
        </authorList>
    </citation>
    <scope>NUCLEOTIDE SEQUENCE [LARGE SCALE GENOMIC DNA]</scope>
    <source>
        <strain evidence="2 3">RN42</strain>
    </source>
</reference>
<protein>
    <submittedName>
        <fullName evidence="2">Uncharacterized protein</fullName>
    </submittedName>
</protein>
<feature type="chain" id="PRO_5018052932" evidence="1">
    <location>
        <begin position="22"/>
        <end position="159"/>
    </location>
</feature>
<evidence type="ECO:0000313" key="2">
    <source>
        <dbReference type="EMBL" id="RPA81330.1"/>
    </source>
</evidence>
<gene>
    <name evidence="2" type="ORF">BJ508DRAFT_113479</name>
</gene>
<evidence type="ECO:0000256" key="1">
    <source>
        <dbReference type="SAM" id="SignalP"/>
    </source>
</evidence>
<dbReference type="Proteomes" id="UP000275078">
    <property type="component" value="Unassembled WGS sequence"/>
</dbReference>
<keyword evidence="1" id="KW-0732">Signal</keyword>
<keyword evidence="3" id="KW-1185">Reference proteome</keyword>
<proteinExistence type="predicted"/>
<sequence length="159" mass="16450">MMFNANSLLGALLLLAPTALAQSNTVDLPTVTVTETIPGPGVTVTSLAGRTCTAPDYHCIGCSITEFVTLSTPCRIPTPGFYGSPVRTYTSFSCPTDTFPPLSGSCPGCTTVSCIPTGRPITHWIQTCTYPAGCPEPTKSYMPCPTTPPWGGTGLPGSG</sequence>
<feature type="signal peptide" evidence="1">
    <location>
        <begin position="1"/>
        <end position="21"/>
    </location>
</feature>
<dbReference type="AlphaFoldDB" id="A0A3N4IB10"/>
<evidence type="ECO:0000313" key="3">
    <source>
        <dbReference type="Proteomes" id="UP000275078"/>
    </source>
</evidence>
<accession>A0A3N4IB10</accession>